<gene>
    <name evidence="1" type="ORF">B1B_10906</name>
</gene>
<dbReference type="AlphaFoldDB" id="T1A4B0"/>
<dbReference type="GO" id="GO:0004497">
    <property type="term" value="F:monooxygenase activity"/>
    <property type="evidence" value="ECO:0007669"/>
    <property type="project" value="InterPro"/>
</dbReference>
<feature type="non-terminal residue" evidence="1">
    <location>
        <position position="69"/>
    </location>
</feature>
<dbReference type="InterPro" id="IPR036188">
    <property type="entry name" value="FAD/NAD-bd_sf"/>
</dbReference>
<sequence length="69" mass="7548">MRTIGVGEGTWPTLRGSLERIGVAETALFRECDAAFKQGGRFVGWTTGAEGDAYYHPLMLPQGFSRVNL</sequence>
<proteinExistence type="predicted"/>
<accession>T1A4B0</accession>
<dbReference type="Pfam" id="PF04820">
    <property type="entry name" value="Trp_halogenase"/>
    <property type="match status" value="1"/>
</dbReference>
<organism evidence="1">
    <name type="scientific">mine drainage metagenome</name>
    <dbReference type="NCBI Taxonomy" id="410659"/>
    <lineage>
        <taxon>unclassified sequences</taxon>
        <taxon>metagenomes</taxon>
        <taxon>ecological metagenomes</taxon>
    </lineage>
</organism>
<dbReference type="EMBL" id="AUZY01007044">
    <property type="protein sequence ID" value="EQD51738.1"/>
    <property type="molecule type" value="Genomic_DNA"/>
</dbReference>
<reference evidence="1" key="2">
    <citation type="journal article" date="2014" name="ISME J.">
        <title>Microbial stratification in low pH oxic and suboxic macroscopic growths along an acid mine drainage.</title>
        <authorList>
            <person name="Mendez-Garcia C."/>
            <person name="Mesa V."/>
            <person name="Sprenger R.R."/>
            <person name="Richter M."/>
            <person name="Diez M.S."/>
            <person name="Solano J."/>
            <person name="Bargiela R."/>
            <person name="Golyshina O.V."/>
            <person name="Manteca A."/>
            <person name="Ramos J.L."/>
            <person name="Gallego J.R."/>
            <person name="Llorente I."/>
            <person name="Martins Dos Santos V.A."/>
            <person name="Jensen O.N."/>
            <person name="Pelaez A.I."/>
            <person name="Sanchez J."/>
            <person name="Ferrer M."/>
        </authorList>
    </citation>
    <scope>NUCLEOTIDE SEQUENCE</scope>
</reference>
<reference evidence="1" key="1">
    <citation type="submission" date="2013-08" db="EMBL/GenBank/DDBJ databases">
        <authorList>
            <person name="Mendez C."/>
            <person name="Richter M."/>
            <person name="Ferrer M."/>
            <person name="Sanchez J."/>
        </authorList>
    </citation>
    <scope>NUCLEOTIDE SEQUENCE</scope>
</reference>
<protein>
    <submittedName>
        <fullName evidence="1">Tryptophan halogenase</fullName>
    </submittedName>
</protein>
<dbReference type="Gene3D" id="3.50.50.60">
    <property type="entry name" value="FAD/NAD(P)-binding domain"/>
    <property type="match status" value="1"/>
</dbReference>
<dbReference type="InterPro" id="IPR006905">
    <property type="entry name" value="Flavin_halogenase"/>
</dbReference>
<name>T1A4B0_9ZZZZ</name>
<evidence type="ECO:0000313" key="1">
    <source>
        <dbReference type="EMBL" id="EQD51738.1"/>
    </source>
</evidence>
<comment type="caution">
    <text evidence="1">The sequence shown here is derived from an EMBL/GenBank/DDBJ whole genome shotgun (WGS) entry which is preliminary data.</text>
</comment>